<dbReference type="EMBL" id="BART01035036">
    <property type="protein sequence ID" value="GAH10304.1"/>
    <property type="molecule type" value="Genomic_DNA"/>
</dbReference>
<evidence type="ECO:0000259" key="1">
    <source>
        <dbReference type="Pfam" id="PF00534"/>
    </source>
</evidence>
<protein>
    <recommendedName>
        <fullName evidence="1">Glycosyl transferase family 1 domain-containing protein</fullName>
    </recommendedName>
</protein>
<dbReference type="PANTHER" id="PTHR45825">
    <property type="entry name" value="GRANULE-BOUND STARCH SYNTHASE 1, CHLOROPLASTIC/AMYLOPLASTIC"/>
    <property type="match status" value="1"/>
</dbReference>
<name>X1DZG3_9ZZZZ</name>
<reference evidence="2" key="1">
    <citation type="journal article" date="2014" name="Front. Microbiol.">
        <title>High frequency of phylogenetically diverse reductive dehalogenase-homologous genes in deep subseafloor sedimentary metagenomes.</title>
        <authorList>
            <person name="Kawai M."/>
            <person name="Futagami T."/>
            <person name="Toyoda A."/>
            <person name="Takaki Y."/>
            <person name="Nishi S."/>
            <person name="Hori S."/>
            <person name="Arai W."/>
            <person name="Tsubouchi T."/>
            <person name="Morono Y."/>
            <person name="Uchiyama I."/>
            <person name="Ito T."/>
            <person name="Fujiyama A."/>
            <person name="Inagaki F."/>
            <person name="Takami H."/>
        </authorList>
    </citation>
    <scope>NUCLEOTIDE SEQUENCE</scope>
    <source>
        <strain evidence="2">Expedition CK06-06</strain>
    </source>
</reference>
<dbReference type="SUPFAM" id="SSF53756">
    <property type="entry name" value="UDP-Glycosyltransferase/glycogen phosphorylase"/>
    <property type="match status" value="1"/>
</dbReference>
<accession>X1DZG3</accession>
<dbReference type="Pfam" id="PF00534">
    <property type="entry name" value="Glycos_transf_1"/>
    <property type="match status" value="1"/>
</dbReference>
<evidence type="ECO:0000313" key="2">
    <source>
        <dbReference type="EMBL" id="GAH10304.1"/>
    </source>
</evidence>
<dbReference type="AlphaFoldDB" id="X1DZG3"/>
<dbReference type="PANTHER" id="PTHR45825:SF11">
    <property type="entry name" value="ALPHA AMYLASE DOMAIN-CONTAINING PROTEIN"/>
    <property type="match status" value="1"/>
</dbReference>
<dbReference type="GO" id="GO:0016757">
    <property type="term" value="F:glycosyltransferase activity"/>
    <property type="evidence" value="ECO:0007669"/>
    <property type="project" value="InterPro"/>
</dbReference>
<comment type="caution">
    <text evidence="2">The sequence shown here is derived from an EMBL/GenBank/DDBJ whole genome shotgun (WGS) entry which is preliminary data.</text>
</comment>
<organism evidence="2">
    <name type="scientific">marine sediment metagenome</name>
    <dbReference type="NCBI Taxonomy" id="412755"/>
    <lineage>
        <taxon>unclassified sequences</taxon>
        <taxon>metagenomes</taxon>
        <taxon>ecological metagenomes</taxon>
    </lineage>
</organism>
<sequence>MMDLKVQLILLGTGDPKLEKKFKEKEKKYPEECSINIMFDNVLAHQIEAASDIFLMPSAYEPCGLNQMYSMLYGAVPIVRNTGGLSDTVEDYNEETEDGSGFVFETMDADEFFNAVKRAVKIYKEDHEKWERLQRKIMDKDFSWKNSAKQWEQVYQFALDKK</sequence>
<dbReference type="Gene3D" id="3.40.50.2000">
    <property type="entry name" value="Glycogen Phosphorylase B"/>
    <property type="match status" value="1"/>
</dbReference>
<feature type="domain" description="Glycosyl transferase family 1" evidence="1">
    <location>
        <begin position="5"/>
        <end position="131"/>
    </location>
</feature>
<gene>
    <name evidence="2" type="ORF">S01H4_59674</name>
</gene>
<proteinExistence type="predicted"/>
<dbReference type="InterPro" id="IPR001296">
    <property type="entry name" value="Glyco_trans_1"/>
</dbReference>